<protein>
    <recommendedName>
        <fullName evidence="1">JmjC domain-containing protein</fullName>
    </recommendedName>
</protein>
<dbReference type="FunFam" id="2.60.120.10:FF:000299">
    <property type="entry name" value="Predicted protein"/>
    <property type="match status" value="1"/>
</dbReference>
<dbReference type="EMBL" id="VSWD01000005">
    <property type="protein sequence ID" value="KAK3103959.1"/>
    <property type="molecule type" value="Genomic_DNA"/>
</dbReference>
<dbReference type="InterPro" id="IPR014710">
    <property type="entry name" value="RmlC-like_jellyroll"/>
</dbReference>
<proteinExistence type="predicted"/>
<evidence type="ECO:0000313" key="3">
    <source>
        <dbReference type="Proteomes" id="UP001186944"/>
    </source>
</evidence>
<evidence type="ECO:0000313" key="2">
    <source>
        <dbReference type="EMBL" id="KAK3103959.1"/>
    </source>
</evidence>
<accession>A0AA88YR92</accession>
<dbReference type="SMART" id="SM00558">
    <property type="entry name" value="JmjC"/>
    <property type="match status" value="1"/>
</dbReference>
<dbReference type="SUPFAM" id="SSF51197">
    <property type="entry name" value="Clavaminate synthase-like"/>
    <property type="match status" value="1"/>
</dbReference>
<dbReference type="Gene3D" id="2.60.120.10">
    <property type="entry name" value="Jelly Rolls"/>
    <property type="match status" value="1"/>
</dbReference>
<dbReference type="InterPro" id="IPR003347">
    <property type="entry name" value="JmjC_dom"/>
</dbReference>
<name>A0AA88YR92_PINIB</name>
<dbReference type="Proteomes" id="UP001186944">
    <property type="component" value="Unassembled WGS sequence"/>
</dbReference>
<comment type="caution">
    <text evidence="2">The sequence shown here is derived from an EMBL/GenBank/DDBJ whole genome shotgun (WGS) entry which is preliminary data.</text>
</comment>
<evidence type="ECO:0000259" key="1">
    <source>
        <dbReference type="PROSITE" id="PS51184"/>
    </source>
</evidence>
<dbReference type="PROSITE" id="PS51184">
    <property type="entry name" value="JMJC"/>
    <property type="match status" value="1"/>
</dbReference>
<dbReference type="PANTHER" id="PTHR12461:SF83">
    <property type="entry name" value="JMJC DOMAIN-CONTAINING PROTEIN"/>
    <property type="match status" value="1"/>
</dbReference>
<feature type="domain" description="JmjC" evidence="1">
    <location>
        <begin position="276"/>
        <end position="462"/>
    </location>
</feature>
<dbReference type="Pfam" id="PF13621">
    <property type="entry name" value="Cupin_8"/>
    <property type="match status" value="1"/>
</dbReference>
<sequence>MSVKIGVIDVSTFSWLNQNNSEMKEGVVKLDDILLFKKFTPDRTCLLTDKSPTSNPKPLVYRRTLDVDSLINFVNTHCNTYRTESGAINMAGLHREQILQNLFKVSSVTNVKSSDVFKSTSSSCTIASKAQSAECSDHFSNKYKSIPGSSNKQMKKCDRIAVPSKEEFLHSYLKLSTPVVIENAIQHWDAFRKWSNEFLRNMYGNSSVHVKLTPRGEFEGVEHASLWENYDSFEIPLKVKEQLPYPDLVVVRPATANVKFSEFLDLMKKISDEELKNVSAYLEYSSIPEYFPDLEEDIEEFEFTRGVIQRKHLNIWLSDGNTLGKLHFDPFDNLLCQIDGTKEVILFEPHDNQRLYEGHIPEAMLSYNHTNIEFRRKTLLDSTSMVMSPVDITSPDFTRFPKFADTHPLNCTISEGDVLFMPSFWWHEVQSYPNTDTSRNVAVNLWYEPFLTKEFPCPECTLDVNPKYRHLL</sequence>
<organism evidence="2 3">
    <name type="scientific">Pinctada imbricata</name>
    <name type="common">Atlantic pearl-oyster</name>
    <name type="synonym">Pinctada martensii</name>
    <dbReference type="NCBI Taxonomy" id="66713"/>
    <lineage>
        <taxon>Eukaryota</taxon>
        <taxon>Metazoa</taxon>
        <taxon>Spiralia</taxon>
        <taxon>Lophotrochozoa</taxon>
        <taxon>Mollusca</taxon>
        <taxon>Bivalvia</taxon>
        <taxon>Autobranchia</taxon>
        <taxon>Pteriomorphia</taxon>
        <taxon>Pterioida</taxon>
        <taxon>Pterioidea</taxon>
        <taxon>Pteriidae</taxon>
        <taxon>Pinctada</taxon>
    </lineage>
</organism>
<keyword evidence="3" id="KW-1185">Reference proteome</keyword>
<dbReference type="InterPro" id="IPR041667">
    <property type="entry name" value="Cupin_8"/>
</dbReference>
<reference evidence="2" key="1">
    <citation type="submission" date="2019-08" db="EMBL/GenBank/DDBJ databases">
        <title>The improved chromosome-level genome for the pearl oyster Pinctada fucata martensii using PacBio sequencing and Hi-C.</title>
        <authorList>
            <person name="Zheng Z."/>
        </authorList>
    </citation>
    <scope>NUCLEOTIDE SEQUENCE</scope>
    <source>
        <strain evidence="2">ZZ-2019</strain>
        <tissue evidence="2">Adductor muscle</tissue>
    </source>
</reference>
<dbReference type="AlphaFoldDB" id="A0AA88YR92"/>
<dbReference type="PANTHER" id="PTHR12461">
    <property type="entry name" value="HYPOXIA-INDUCIBLE FACTOR 1 ALPHA INHIBITOR-RELATED"/>
    <property type="match status" value="1"/>
</dbReference>
<gene>
    <name evidence="2" type="ORF">FSP39_023261</name>
</gene>